<dbReference type="KEGG" id="sgu:SGLAU_03095"/>
<dbReference type="Proteomes" id="UP000029482">
    <property type="component" value="Chromosome"/>
</dbReference>
<reference evidence="2" key="1">
    <citation type="journal article" date="2015" name="J. Biotechnol.">
        <title>Complete genome sequence of the actinobacterium Streptomyces glaucescens GLA.O (DSM 40922) consisting of a linear chromosome and one linear plasmid.</title>
        <authorList>
            <person name="Ortseifen V."/>
            <person name="Winkler A."/>
            <person name="Albersmeier A."/>
            <person name="Wendler S."/>
            <person name="Puhler A."/>
            <person name="Kalinowski J."/>
            <person name="Ruckert C."/>
        </authorList>
    </citation>
    <scope>NUCLEOTIDE SEQUENCE [LARGE SCALE GENOMIC DNA]</scope>
    <source>
        <strain evidence="2">DSM 40922 / GLA O</strain>
    </source>
</reference>
<dbReference type="EMBL" id="CP009438">
    <property type="protein sequence ID" value="AIR96647.1"/>
    <property type="molecule type" value="Genomic_DNA"/>
</dbReference>
<accession>A0A089WYU7</accession>
<dbReference type="AlphaFoldDB" id="A0A089WYU7"/>
<sequence length="32" mass="3771">MYCSINRMNAEQRLVTRDHIDFGRVWSAACRA</sequence>
<protein>
    <submittedName>
        <fullName evidence="1">Uncharacterized protein</fullName>
    </submittedName>
</protein>
<organism evidence="1 2">
    <name type="scientific">Streptomyces glaucescens</name>
    <dbReference type="NCBI Taxonomy" id="1907"/>
    <lineage>
        <taxon>Bacteria</taxon>
        <taxon>Bacillati</taxon>
        <taxon>Actinomycetota</taxon>
        <taxon>Actinomycetes</taxon>
        <taxon>Kitasatosporales</taxon>
        <taxon>Streptomycetaceae</taxon>
        <taxon>Streptomyces</taxon>
    </lineage>
</organism>
<proteinExistence type="predicted"/>
<evidence type="ECO:0000313" key="2">
    <source>
        <dbReference type="Proteomes" id="UP000029482"/>
    </source>
</evidence>
<gene>
    <name evidence="1" type="ORF">SGLAU_03095</name>
</gene>
<evidence type="ECO:0000313" key="1">
    <source>
        <dbReference type="EMBL" id="AIR96647.1"/>
    </source>
</evidence>
<dbReference type="HOGENOM" id="CLU_3391606_0_0_11"/>
<keyword evidence="2" id="KW-1185">Reference proteome</keyword>
<name>A0A089WYU7_STRGA</name>